<feature type="coiled-coil region" evidence="7">
    <location>
        <begin position="355"/>
        <end position="394"/>
    </location>
</feature>
<evidence type="ECO:0000256" key="2">
    <source>
        <dbReference type="ARBA" id="ARBA00022722"/>
    </source>
</evidence>
<dbReference type="STRING" id="237679.SAMN04488072_101212"/>
<dbReference type="Pfam" id="PF13742">
    <property type="entry name" value="tRNA_anti_2"/>
    <property type="match status" value="1"/>
</dbReference>
<keyword evidence="7" id="KW-0175">Coiled coil</keyword>
<comment type="similarity">
    <text evidence="5 6">Belongs to the XseA family.</text>
</comment>
<dbReference type="GO" id="GO:0006308">
    <property type="term" value="P:DNA catabolic process"/>
    <property type="evidence" value="ECO:0007669"/>
    <property type="project" value="UniProtKB-UniRule"/>
</dbReference>
<feature type="domain" description="Exonuclease VII large subunit C-terminal" evidence="8">
    <location>
        <begin position="124"/>
        <end position="439"/>
    </location>
</feature>
<proteinExistence type="inferred from homology"/>
<evidence type="ECO:0000256" key="7">
    <source>
        <dbReference type="SAM" id="Coils"/>
    </source>
</evidence>
<evidence type="ECO:0000256" key="6">
    <source>
        <dbReference type="RuleBase" id="RU004355"/>
    </source>
</evidence>
<dbReference type="GO" id="GO:0008855">
    <property type="term" value="F:exodeoxyribonuclease VII activity"/>
    <property type="evidence" value="ECO:0007669"/>
    <property type="project" value="UniProtKB-UniRule"/>
</dbReference>
<gene>
    <name evidence="5" type="primary">xseA</name>
    <name evidence="10" type="ORF">SAMN04488072_101212</name>
</gene>
<sequence>MEDKYLTVTALTRYIKRKFTTDPHLKNIWLKGEISNFKHHSRGHMYLTIKDDHTRIQAVMFASNNRGLRFRPENGMNVLIRGEIGVFEQFGQYQLYIQQMEPDGVGSLYLAFEQLKEKLHKQGYFDKQAKRELPAFPEHIGIITSPTGAAVRDIITTIKRRYPIVQTTIIPALVQGENAPQSIAEAIDRASQQINCDVLIVGRGGGSIEELWSFNEEIVADAIFHAAIPVISAVGHETDITISDYVADVRAPTPTGAAEIAVPSQLELLDKINSIQRSLTRIVSEQISASRQTLNRMKQSYAFRYPEQLVVQKEQELDKNVERLEKAFSREWRRKHDLLTHLNARLLALHPSRQIDRTNKELKQFTKQINHLMTKQLEQKEARLQNVIEKLSLLNPLETMKRGYAITYTSSGQLVKSVRHVAESDQIAVRLSDGKLQCRVLDIKEENNGAGE</sequence>
<comment type="subcellular location">
    <subcellularLocation>
        <location evidence="5 6">Cytoplasm</location>
    </subcellularLocation>
</comment>
<keyword evidence="2 5" id="KW-0540">Nuclease</keyword>
<dbReference type="OrthoDB" id="9802795at2"/>
<comment type="subunit">
    <text evidence="5">Heterooligomer composed of large and small subunits.</text>
</comment>
<dbReference type="InterPro" id="IPR003753">
    <property type="entry name" value="Exonuc_VII_L"/>
</dbReference>
<keyword evidence="11" id="KW-1185">Reference proteome</keyword>
<evidence type="ECO:0000259" key="8">
    <source>
        <dbReference type="Pfam" id="PF02601"/>
    </source>
</evidence>
<evidence type="ECO:0000256" key="3">
    <source>
        <dbReference type="ARBA" id="ARBA00022801"/>
    </source>
</evidence>
<keyword evidence="3 5" id="KW-0378">Hydrolase</keyword>
<dbReference type="AlphaFoldDB" id="A0A1I0V6L5"/>
<dbReference type="GO" id="GO:0009318">
    <property type="term" value="C:exodeoxyribonuclease VII complex"/>
    <property type="evidence" value="ECO:0007669"/>
    <property type="project" value="UniProtKB-UniRule"/>
</dbReference>
<feature type="domain" description="OB-fold nucleic acid binding" evidence="9">
    <location>
        <begin position="6"/>
        <end position="101"/>
    </location>
</feature>
<organism evidence="10 11">
    <name type="scientific">Lentibacillus halodurans</name>
    <dbReference type="NCBI Taxonomy" id="237679"/>
    <lineage>
        <taxon>Bacteria</taxon>
        <taxon>Bacillati</taxon>
        <taxon>Bacillota</taxon>
        <taxon>Bacilli</taxon>
        <taxon>Bacillales</taxon>
        <taxon>Bacillaceae</taxon>
        <taxon>Lentibacillus</taxon>
    </lineage>
</organism>
<dbReference type="InterPro" id="IPR020579">
    <property type="entry name" value="Exonuc_VII_lsu_C"/>
</dbReference>
<keyword evidence="4 5" id="KW-0269">Exonuclease</keyword>
<dbReference type="Proteomes" id="UP000198642">
    <property type="component" value="Unassembled WGS sequence"/>
</dbReference>
<dbReference type="EMBL" id="FOJW01000001">
    <property type="protein sequence ID" value="SFA71882.1"/>
    <property type="molecule type" value="Genomic_DNA"/>
</dbReference>
<accession>A0A1I0V6L5</accession>
<evidence type="ECO:0000256" key="1">
    <source>
        <dbReference type="ARBA" id="ARBA00022490"/>
    </source>
</evidence>
<dbReference type="PANTHER" id="PTHR30008">
    <property type="entry name" value="EXODEOXYRIBONUCLEASE 7 LARGE SUBUNIT"/>
    <property type="match status" value="1"/>
</dbReference>
<reference evidence="10 11" key="1">
    <citation type="submission" date="2016-10" db="EMBL/GenBank/DDBJ databases">
        <authorList>
            <person name="de Groot N.N."/>
        </authorList>
    </citation>
    <scope>NUCLEOTIDE SEQUENCE [LARGE SCALE GENOMIC DNA]</scope>
    <source>
        <strain evidence="10 11">CGMCC 1.3702</strain>
    </source>
</reference>
<dbReference type="GO" id="GO:0005737">
    <property type="term" value="C:cytoplasm"/>
    <property type="evidence" value="ECO:0007669"/>
    <property type="project" value="UniProtKB-SubCell"/>
</dbReference>
<dbReference type="NCBIfam" id="TIGR00237">
    <property type="entry name" value="xseA"/>
    <property type="match status" value="1"/>
</dbReference>
<protein>
    <recommendedName>
        <fullName evidence="5">Exodeoxyribonuclease 7 large subunit</fullName>
        <ecNumber evidence="5">3.1.11.6</ecNumber>
    </recommendedName>
    <alternativeName>
        <fullName evidence="5">Exodeoxyribonuclease VII large subunit</fullName>
        <shortName evidence="5">Exonuclease VII large subunit</shortName>
    </alternativeName>
</protein>
<dbReference type="Pfam" id="PF02601">
    <property type="entry name" value="Exonuc_VII_L"/>
    <property type="match status" value="1"/>
</dbReference>
<dbReference type="EC" id="3.1.11.6" evidence="5"/>
<evidence type="ECO:0000256" key="5">
    <source>
        <dbReference type="HAMAP-Rule" id="MF_00378"/>
    </source>
</evidence>
<keyword evidence="1 5" id="KW-0963">Cytoplasm</keyword>
<dbReference type="InterPro" id="IPR025824">
    <property type="entry name" value="OB-fold_nuc-bd_dom"/>
</dbReference>
<dbReference type="PANTHER" id="PTHR30008:SF0">
    <property type="entry name" value="EXODEOXYRIBONUCLEASE 7 LARGE SUBUNIT"/>
    <property type="match status" value="1"/>
</dbReference>
<evidence type="ECO:0000259" key="9">
    <source>
        <dbReference type="Pfam" id="PF13742"/>
    </source>
</evidence>
<evidence type="ECO:0000313" key="10">
    <source>
        <dbReference type="EMBL" id="SFA71882.1"/>
    </source>
</evidence>
<name>A0A1I0V6L5_9BACI</name>
<evidence type="ECO:0000256" key="4">
    <source>
        <dbReference type="ARBA" id="ARBA00022839"/>
    </source>
</evidence>
<dbReference type="CDD" id="cd04489">
    <property type="entry name" value="ExoVII_LU_OBF"/>
    <property type="match status" value="1"/>
</dbReference>
<dbReference type="RefSeq" id="WP_090232315.1">
    <property type="nucleotide sequence ID" value="NZ_FOJW01000001.1"/>
</dbReference>
<dbReference type="GO" id="GO:0003676">
    <property type="term" value="F:nucleic acid binding"/>
    <property type="evidence" value="ECO:0007669"/>
    <property type="project" value="InterPro"/>
</dbReference>
<evidence type="ECO:0000313" key="11">
    <source>
        <dbReference type="Proteomes" id="UP000198642"/>
    </source>
</evidence>
<comment type="function">
    <text evidence="5">Bidirectionally degrades single-stranded DNA into large acid-insoluble oligonucleotides, which are then degraded further into small acid-soluble oligonucleotides.</text>
</comment>
<comment type="catalytic activity">
    <reaction evidence="5 6">
        <text>Exonucleolytic cleavage in either 5'- to 3'- or 3'- to 5'-direction to yield nucleoside 5'-phosphates.</text>
        <dbReference type="EC" id="3.1.11.6"/>
    </reaction>
</comment>
<dbReference type="HAMAP" id="MF_00378">
    <property type="entry name" value="Exonuc_7_L"/>
    <property type="match status" value="1"/>
</dbReference>